<dbReference type="PIRSF" id="PIRSF001415">
    <property type="entry name" value="Porphbilin_synth"/>
    <property type="match status" value="1"/>
</dbReference>
<dbReference type="FunFam" id="3.20.20.70:FF:000019">
    <property type="entry name" value="Delta-aminolevulinic acid dehydratase"/>
    <property type="match status" value="1"/>
</dbReference>
<dbReference type="InterPro" id="IPR030656">
    <property type="entry name" value="ALAD_AS"/>
</dbReference>
<feature type="binding site" evidence="12">
    <location>
        <position position="218"/>
    </location>
    <ligand>
        <name>5-aminolevulinate</name>
        <dbReference type="ChEBI" id="CHEBI:356416"/>
        <label>1</label>
    </ligand>
</feature>
<evidence type="ECO:0000313" key="17">
    <source>
        <dbReference type="EMBL" id="GHO90824.1"/>
    </source>
</evidence>
<dbReference type="RefSeq" id="WP_236064818.1">
    <property type="nucleotide sequence ID" value="NZ_BNJK01000001.1"/>
</dbReference>
<evidence type="ECO:0000256" key="7">
    <source>
        <dbReference type="ARBA" id="ARBA00023239"/>
    </source>
</evidence>
<keyword evidence="13" id="KW-0862">Zinc</keyword>
<gene>
    <name evidence="17" type="ORF">KSF_008720</name>
</gene>
<evidence type="ECO:0000256" key="16">
    <source>
        <dbReference type="RuleBase" id="RU004161"/>
    </source>
</evidence>
<sequence length="325" mass="35954">MSNFPMVRMRRTRQNERLRALVRETHLSVDQFIYPLFVAEGIQEPQPISSMPGIVQWPLELLGREVERIASLGIPAVLLFGIPGEKDAVGSQAYASEGIIQQAIRLLKAQVPDVLVMTDVCLCEYTDHGHCGVIHNGTVENDESLSLLAQMALSHVEAGADLVAPSDMMDGRVGAIRHLLDEHGFQQTPIMAYSAKFASGFYGPFREAAGSTPQFGDRRSYQMDPANVREALREVDLDIAEGADVVMVKPALAYLDVIRQVREHCSLPIAAYNVSGEYSMIKAAAQQGWIDEQRIVMEVLTGIRRAGADMLITYFAPDVAQWLRE</sequence>
<dbReference type="GO" id="GO:0004655">
    <property type="term" value="F:porphobilinogen synthase activity"/>
    <property type="evidence" value="ECO:0007669"/>
    <property type="project" value="UniProtKB-EC"/>
</dbReference>
<feature type="binding site" evidence="12">
    <location>
        <position position="206"/>
    </location>
    <ligand>
        <name>5-aminolevulinate</name>
        <dbReference type="ChEBI" id="CHEBI:356416"/>
        <label>1</label>
    </ligand>
</feature>
<feature type="binding site" evidence="13">
    <location>
        <position position="131"/>
    </location>
    <ligand>
        <name>Zn(2+)</name>
        <dbReference type="ChEBI" id="CHEBI:29105"/>
        <note>catalytic</note>
    </ligand>
</feature>
<feature type="binding site" evidence="13">
    <location>
        <position position="123"/>
    </location>
    <ligand>
        <name>Zn(2+)</name>
        <dbReference type="ChEBI" id="CHEBI:29105"/>
        <note>catalytic</note>
    </ligand>
</feature>
<dbReference type="AlphaFoldDB" id="A0A8J3I8I4"/>
<keyword evidence="13" id="KW-0479">Metal-binding</keyword>
<evidence type="ECO:0000256" key="14">
    <source>
        <dbReference type="PIRSR" id="PIRSR001415-5"/>
    </source>
</evidence>
<dbReference type="NCBIfam" id="NF006762">
    <property type="entry name" value="PRK09283.1"/>
    <property type="match status" value="1"/>
</dbReference>
<dbReference type="InterPro" id="IPR001731">
    <property type="entry name" value="ALAD"/>
</dbReference>
<evidence type="ECO:0000256" key="4">
    <source>
        <dbReference type="ARBA" id="ARBA00012053"/>
    </source>
</evidence>
<comment type="pathway">
    <text evidence="1">Porphyrin-containing compound metabolism; protoporphyrin-IX biosynthesis; coproporphyrinogen-III from 5-aminolevulinate: step 1/4.</text>
</comment>
<feature type="binding site" evidence="12">
    <location>
        <position position="314"/>
    </location>
    <ligand>
        <name>5-aminolevulinate</name>
        <dbReference type="ChEBI" id="CHEBI:356416"/>
        <label>2</label>
    </ligand>
</feature>
<comment type="similarity">
    <text evidence="2 16">Belongs to the ALAD family.</text>
</comment>
<feature type="active site" description="Schiff-base intermediate with substrate" evidence="11">
    <location>
        <position position="249"/>
    </location>
</feature>
<dbReference type="EC" id="4.2.1.24" evidence="4 15"/>
<evidence type="ECO:0000256" key="2">
    <source>
        <dbReference type="ARBA" id="ARBA00008055"/>
    </source>
</evidence>
<feature type="binding site" evidence="14">
    <location>
        <position position="234"/>
    </location>
    <ligand>
        <name>Mg(2+)</name>
        <dbReference type="ChEBI" id="CHEBI:18420"/>
    </ligand>
</feature>
<comment type="subunit">
    <text evidence="3 15">Homooctamer.</text>
</comment>
<dbReference type="Gene3D" id="3.20.20.70">
    <property type="entry name" value="Aldolase class I"/>
    <property type="match status" value="1"/>
</dbReference>
<feature type="binding site" evidence="12">
    <location>
        <position position="275"/>
    </location>
    <ligand>
        <name>5-aminolevulinate</name>
        <dbReference type="ChEBI" id="CHEBI:356416"/>
        <label>2</label>
    </ligand>
</feature>
<evidence type="ECO:0000256" key="10">
    <source>
        <dbReference type="ARBA" id="ARBA00047651"/>
    </source>
</evidence>
<dbReference type="GO" id="GO:0008270">
    <property type="term" value="F:zinc ion binding"/>
    <property type="evidence" value="ECO:0007669"/>
    <property type="project" value="TreeGrafter"/>
</dbReference>
<dbReference type="Proteomes" id="UP000597444">
    <property type="component" value="Unassembled WGS sequence"/>
</dbReference>
<keyword evidence="8 15" id="KW-0627">Porphyrin biosynthesis</keyword>
<dbReference type="EMBL" id="BNJK01000001">
    <property type="protein sequence ID" value="GHO90824.1"/>
    <property type="molecule type" value="Genomic_DNA"/>
</dbReference>
<feature type="binding site" evidence="13">
    <location>
        <position position="121"/>
    </location>
    <ligand>
        <name>Zn(2+)</name>
        <dbReference type="ChEBI" id="CHEBI:29105"/>
        <note>catalytic</note>
    </ligand>
</feature>
<evidence type="ECO:0000256" key="13">
    <source>
        <dbReference type="PIRSR" id="PIRSR001415-3"/>
    </source>
</evidence>
<comment type="catalytic activity">
    <reaction evidence="10 15">
        <text>2 5-aminolevulinate = porphobilinogen + 2 H2O + H(+)</text>
        <dbReference type="Rhea" id="RHEA:24064"/>
        <dbReference type="ChEBI" id="CHEBI:15377"/>
        <dbReference type="ChEBI" id="CHEBI:15378"/>
        <dbReference type="ChEBI" id="CHEBI:58126"/>
        <dbReference type="ChEBI" id="CHEBI:356416"/>
        <dbReference type="EC" id="4.2.1.24"/>
    </reaction>
</comment>
<accession>A0A8J3I8I4</accession>
<comment type="function">
    <text evidence="9">Catalyzes an early step in the biosynthesis of tetrapyrroles. Binds two molecules of 5-aminolevulinate per subunit, each at a distinct site, and catalyzes their condensation to form porphobilinogen.</text>
</comment>
<dbReference type="SUPFAM" id="SSF51569">
    <property type="entry name" value="Aldolase"/>
    <property type="match status" value="1"/>
</dbReference>
<dbReference type="SMART" id="SM01004">
    <property type="entry name" value="ALAD"/>
    <property type="match status" value="1"/>
</dbReference>
<keyword evidence="6" id="KW-0350">Heme biosynthesis</keyword>
<name>A0A8J3I8I4_9CHLR</name>
<reference evidence="17" key="1">
    <citation type="submission" date="2020-10" db="EMBL/GenBank/DDBJ databases">
        <title>Taxonomic study of unclassified bacteria belonging to the class Ktedonobacteria.</title>
        <authorList>
            <person name="Yabe S."/>
            <person name="Wang C.M."/>
            <person name="Zheng Y."/>
            <person name="Sakai Y."/>
            <person name="Cavaletti L."/>
            <person name="Monciardini P."/>
            <person name="Donadio S."/>
        </authorList>
    </citation>
    <scope>NUCLEOTIDE SEQUENCE</scope>
    <source>
        <strain evidence="17">ID150040</strain>
    </source>
</reference>
<dbReference type="GO" id="GO:0005829">
    <property type="term" value="C:cytosol"/>
    <property type="evidence" value="ECO:0007669"/>
    <property type="project" value="TreeGrafter"/>
</dbReference>
<protein>
    <recommendedName>
        <fullName evidence="5 15">Delta-aminolevulinic acid dehydratase</fullName>
        <ecNumber evidence="4 15">4.2.1.24</ecNumber>
    </recommendedName>
</protein>
<dbReference type="UniPathway" id="UPA00251">
    <property type="reaction ID" value="UER00318"/>
</dbReference>
<evidence type="ECO:0000256" key="9">
    <source>
        <dbReference type="ARBA" id="ARBA00025628"/>
    </source>
</evidence>
<proteinExistence type="inferred from homology"/>
<dbReference type="GO" id="GO:0006782">
    <property type="term" value="P:protoporphyrinogen IX biosynthetic process"/>
    <property type="evidence" value="ECO:0007669"/>
    <property type="project" value="UniProtKB-UniPathway"/>
</dbReference>
<evidence type="ECO:0000256" key="8">
    <source>
        <dbReference type="ARBA" id="ARBA00023244"/>
    </source>
</evidence>
<evidence type="ECO:0000256" key="12">
    <source>
        <dbReference type="PIRSR" id="PIRSR001415-2"/>
    </source>
</evidence>
<keyword evidence="18" id="KW-1185">Reference proteome</keyword>
<dbReference type="CDD" id="cd00384">
    <property type="entry name" value="ALAD_PBGS"/>
    <property type="match status" value="1"/>
</dbReference>
<dbReference type="Pfam" id="PF00490">
    <property type="entry name" value="ALAD"/>
    <property type="match status" value="1"/>
</dbReference>
<dbReference type="PANTHER" id="PTHR11458">
    <property type="entry name" value="DELTA-AMINOLEVULINIC ACID DEHYDRATASE"/>
    <property type="match status" value="1"/>
</dbReference>
<comment type="caution">
    <text evidence="17">The sequence shown here is derived from an EMBL/GenBank/DDBJ whole genome shotgun (WGS) entry which is preliminary data.</text>
</comment>
<dbReference type="PROSITE" id="PS00169">
    <property type="entry name" value="D_ALA_DEHYDRATASE"/>
    <property type="match status" value="1"/>
</dbReference>
<keyword evidence="14" id="KW-0460">Magnesium</keyword>
<organism evidence="17 18">
    <name type="scientific">Reticulibacter mediterranei</name>
    <dbReference type="NCBI Taxonomy" id="2778369"/>
    <lineage>
        <taxon>Bacteria</taxon>
        <taxon>Bacillati</taxon>
        <taxon>Chloroflexota</taxon>
        <taxon>Ktedonobacteria</taxon>
        <taxon>Ktedonobacterales</taxon>
        <taxon>Reticulibacteraceae</taxon>
        <taxon>Reticulibacter</taxon>
    </lineage>
</organism>
<evidence type="ECO:0000256" key="5">
    <source>
        <dbReference type="ARBA" id="ARBA00020771"/>
    </source>
</evidence>
<evidence type="ECO:0000313" key="18">
    <source>
        <dbReference type="Proteomes" id="UP000597444"/>
    </source>
</evidence>
<dbReference type="PRINTS" id="PR00144">
    <property type="entry name" value="DALDHYDRTASE"/>
</dbReference>
<evidence type="ECO:0000256" key="15">
    <source>
        <dbReference type="RuleBase" id="RU000515"/>
    </source>
</evidence>
<feature type="active site" description="Schiff-base intermediate with substrate" evidence="11">
    <location>
        <position position="196"/>
    </location>
</feature>
<evidence type="ECO:0000256" key="1">
    <source>
        <dbReference type="ARBA" id="ARBA00004694"/>
    </source>
</evidence>
<keyword evidence="7 15" id="KW-0456">Lyase</keyword>
<dbReference type="InterPro" id="IPR013785">
    <property type="entry name" value="Aldolase_TIM"/>
</dbReference>
<evidence type="ECO:0000256" key="6">
    <source>
        <dbReference type="ARBA" id="ARBA00023133"/>
    </source>
</evidence>
<evidence type="ECO:0000256" key="3">
    <source>
        <dbReference type="ARBA" id="ARBA00011823"/>
    </source>
</evidence>
<dbReference type="PANTHER" id="PTHR11458:SF0">
    <property type="entry name" value="DELTA-AMINOLEVULINIC ACID DEHYDRATASE"/>
    <property type="match status" value="1"/>
</dbReference>
<evidence type="ECO:0000256" key="11">
    <source>
        <dbReference type="PIRSR" id="PIRSR001415-1"/>
    </source>
</evidence>